<keyword evidence="7 10" id="KW-1133">Transmembrane helix</keyword>
<dbReference type="GO" id="GO:0005886">
    <property type="term" value="C:plasma membrane"/>
    <property type="evidence" value="ECO:0007669"/>
    <property type="project" value="UniProtKB-SubCell"/>
</dbReference>
<organism evidence="13 14">
    <name type="scientific">Flagellimonas taeanensis</name>
    <dbReference type="NCBI Taxonomy" id="1005926"/>
    <lineage>
        <taxon>Bacteria</taxon>
        <taxon>Pseudomonadati</taxon>
        <taxon>Bacteroidota</taxon>
        <taxon>Flavobacteriia</taxon>
        <taxon>Flavobacteriales</taxon>
        <taxon>Flavobacteriaceae</taxon>
        <taxon>Flagellimonas</taxon>
    </lineage>
</organism>
<evidence type="ECO:0000256" key="6">
    <source>
        <dbReference type="ARBA" id="ARBA00022692"/>
    </source>
</evidence>
<dbReference type="RefSeq" id="WP_072879464.1">
    <property type="nucleotide sequence ID" value="NZ_FOKU01000014.1"/>
</dbReference>
<dbReference type="PRINTS" id="PR00171">
    <property type="entry name" value="SUGRTRNSPORT"/>
</dbReference>
<evidence type="ECO:0000256" key="8">
    <source>
        <dbReference type="ARBA" id="ARBA00023136"/>
    </source>
</evidence>
<evidence type="ECO:0000256" key="7">
    <source>
        <dbReference type="ARBA" id="ARBA00022989"/>
    </source>
</evidence>
<dbReference type="NCBIfam" id="TIGR00879">
    <property type="entry name" value="SP"/>
    <property type="match status" value="1"/>
</dbReference>
<dbReference type="PANTHER" id="PTHR48020:SF12">
    <property type="entry name" value="PROTON MYO-INOSITOL COTRANSPORTER"/>
    <property type="match status" value="1"/>
</dbReference>
<comment type="caution">
    <text evidence="13">The sequence shown here is derived from an EMBL/GenBank/DDBJ whole genome shotgun (WGS) entry which is preliminary data.</text>
</comment>
<comment type="similarity">
    <text evidence="2 9">Belongs to the major facilitator superfamily. Sugar transporter (TC 2.A.1.1) family.</text>
</comment>
<feature type="domain" description="Major facilitator superfamily (MFS) profile" evidence="11">
    <location>
        <begin position="12"/>
        <end position="436"/>
    </location>
</feature>
<dbReference type="EMBL" id="FRAT01000005">
    <property type="protein sequence ID" value="SHK84700.1"/>
    <property type="molecule type" value="Genomic_DNA"/>
</dbReference>
<dbReference type="Proteomes" id="UP000184031">
    <property type="component" value="Unassembled WGS sequence"/>
</dbReference>
<feature type="transmembrane region" description="Helical" evidence="10">
    <location>
        <begin position="345"/>
        <end position="369"/>
    </location>
</feature>
<feature type="transmembrane region" description="Helical" evidence="10">
    <location>
        <begin position="12"/>
        <end position="37"/>
    </location>
</feature>
<dbReference type="PROSITE" id="PS00217">
    <property type="entry name" value="SUGAR_TRANSPORT_2"/>
    <property type="match status" value="1"/>
</dbReference>
<dbReference type="CDD" id="cd17359">
    <property type="entry name" value="MFS_XylE_like"/>
    <property type="match status" value="1"/>
</dbReference>
<keyword evidence="5" id="KW-0762">Sugar transport</keyword>
<dbReference type="AlphaFoldDB" id="A0A1M6VT96"/>
<dbReference type="PANTHER" id="PTHR48020">
    <property type="entry name" value="PROTON MYO-INOSITOL COTRANSPORTER"/>
    <property type="match status" value="1"/>
</dbReference>
<evidence type="ECO:0000256" key="10">
    <source>
        <dbReference type="SAM" id="Phobius"/>
    </source>
</evidence>
<evidence type="ECO:0000256" key="3">
    <source>
        <dbReference type="ARBA" id="ARBA00022448"/>
    </source>
</evidence>
<gene>
    <name evidence="12" type="ORF">SAMN04487891_114106</name>
    <name evidence="13" type="ORF">SAMN05216293_2030</name>
</gene>
<feature type="transmembrane region" description="Helical" evidence="10">
    <location>
        <begin position="170"/>
        <end position="193"/>
    </location>
</feature>
<accession>A0A1M6VT96</accession>
<evidence type="ECO:0000259" key="11">
    <source>
        <dbReference type="PROSITE" id="PS50850"/>
    </source>
</evidence>
<dbReference type="InterPro" id="IPR003663">
    <property type="entry name" value="Sugar/inositol_transpt"/>
</dbReference>
<dbReference type="STRING" id="1055723.SAMN05216293_2030"/>
<dbReference type="Proteomes" id="UP000198940">
    <property type="component" value="Unassembled WGS sequence"/>
</dbReference>
<keyword evidence="4" id="KW-1003">Cell membrane</keyword>
<dbReference type="FunFam" id="1.20.1250.20:FF:000122">
    <property type="entry name" value="D-xylose transporter XylE"/>
    <property type="match status" value="1"/>
</dbReference>
<keyword evidence="3 9" id="KW-0813">Transport</keyword>
<dbReference type="Pfam" id="PF00083">
    <property type="entry name" value="Sugar_tr"/>
    <property type="match status" value="1"/>
</dbReference>
<dbReference type="InterPro" id="IPR005829">
    <property type="entry name" value="Sugar_transporter_CS"/>
</dbReference>
<evidence type="ECO:0000313" key="15">
    <source>
        <dbReference type="Proteomes" id="UP000198940"/>
    </source>
</evidence>
<sequence>MEAQKNNYLLKITAIGALGGFLFGYDTAVISGAIGFMETKFSLTPSLKGWAVSSAIVGCVIGALTAGYTADRIGRKKALIITALLFALSAVGCLLAPSFTLLVIARIIGGVGVGAASMLSPLYISEISPAEKRGSLVSLYQLGIVLGIIIVYFCNYLVSQSGDEAWNIEYGWRYMLGSEAIPAILFLVALFFVPESPRWLSKNGNNAVALQILERLNPKEEAQKVHQEIKTALQQEKGKLSELFEKGFRTAIIIGIVLALFSQITGINAIMYYAPEILKSAGFGVDSALMQTVLIGVINSIFTFVAIKYIDKAGRRKLLLWGITGMIICLLVIGGLYRFDALQGPWLLIFILGFVACFASSLGPIPWVLISEIFPTKVRGVAMSICVMVLWIGVMLISQFTPVLLSDLGPSFTFWLFMVNAIFLWVFTYKMIPETKGKTLEEIEMGWKK</sequence>
<feature type="transmembrane region" description="Helical" evidence="10">
    <location>
        <begin position="49"/>
        <end position="66"/>
    </location>
</feature>
<keyword evidence="8 10" id="KW-0472">Membrane</keyword>
<dbReference type="PROSITE" id="PS50850">
    <property type="entry name" value="MFS"/>
    <property type="match status" value="1"/>
</dbReference>
<name>A0A1M6VT96_9FLAO</name>
<evidence type="ECO:0000256" key="2">
    <source>
        <dbReference type="ARBA" id="ARBA00010992"/>
    </source>
</evidence>
<dbReference type="InterPro" id="IPR036259">
    <property type="entry name" value="MFS_trans_sf"/>
</dbReference>
<dbReference type="Gene3D" id="1.20.1250.20">
    <property type="entry name" value="MFS general substrate transporter like domains"/>
    <property type="match status" value="2"/>
</dbReference>
<feature type="transmembrane region" description="Helical" evidence="10">
    <location>
        <begin position="319"/>
        <end position="339"/>
    </location>
</feature>
<evidence type="ECO:0000256" key="4">
    <source>
        <dbReference type="ARBA" id="ARBA00022475"/>
    </source>
</evidence>
<feature type="transmembrane region" description="Helical" evidence="10">
    <location>
        <begin position="251"/>
        <end position="273"/>
    </location>
</feature>
<dbReference type="EMBL" id="FOKU01000014">
    <property type="protein sequence ID" value="SFC59643.1"/>
    <property type="molecule type" value="Genomic_DNA"/>
</dbReference>
<evidence type="ECO:0000313" key="12">
    <source>
        <dbReference type="EMBL" id="SFC59643.1"/>
    </source>
</evidence>
<reference evidence="13 14" key="1">
    <citation type="submission" date="2016-11" db="EMBL/GenBank/DDBJ databases">
        <authorList>
            <person name="Varghese N."/>
            <person name="Submissions S."/>
        </authorList>
    </citation>
    <scope>NUCLEOTIDE SEQUENCE [LARGE SCALE GENOMIC DNA]</scope>
    <source>
        <strain evidence="13 14">CGMCC 1.12174</strain>
        <strain evidence="12 15">DSM 26351</strain>
    </source>
</reference>
<evidence type="ECO:0000256" key="9">
    <source>
        <dbReference type="RuleBase" id="RU003346"/>
    </source>
</evidence>
<dbReference type="PROSITE" id="PS00216">
    <property type="entry name" value="SUGAR_TRANSPORT_1"/>
    <property type="match status" value="2"/>
</dbReference>
<dbReference type="SUPFAM" id="SSF103473">
    <property type="entry name" value="MFS general substrate transporter"/>
    <property type="match status" value="1"/>
</dbReference>
<evidence type="ECO:0000313" key="13">
    <source>
        <dbReference type="EMBL" id="SHK84700.1"/>
    </source>
</evidence>
<keyword evidence="6 10" id="KW-0812">Transmembrane</keyword>
<dbReference type="GO" id="GO:0022857">
    <property type="term" value="F:transmembrane transporter activity"/>
    <property type="evidence" value="ECO:0007669"/>
    <property type="project" value="InterPro"/>
</dbReference>
<dbReference type="OrthoDB" id="9783823at2"/>
<feature type="transmembrane region" description="Helical" evidence="10">
    <location>
        <begin position="103"/>
        <end position="124"/>
    </location>
</feature>
<keyword evidence="15" id="KW-1185">Reference proteome</keyword>
<feature type="transmembrane region" description="Helical" evidence="10">
    <location>
        <begin position="381"/>
        <end position="400"/>
    </location>
</feature>
<feature type="transmembrane region" description="Helical" evidence="10">
    <location>
        <begin position="288"/>
        <end position="307"/>
    </location>
</feature>
<feature type="transmembrane region" description="Helical" evidence="10">
    <location>
        <begin position="412"/>
        <end position="429"/>
    </location>
</feature>
<evidence type="ECO:0000313" key="14">
    <source>
        <dbReference type="Proteomes" id="UP000184031"/>
    </source>
</evidence>
<feature type="transmembrane region" description="Helical" evidence="10">
    <location>
        <begin position="136"/>
        <end position="158"/>
    </location>
</feature>
<evidence type="ECO:0000256" key="1">
    <source>
        <dbReference type="ARBA" id="ARBA00004651"/>
    </source>
</evidence>
<evidence type="ECO:0000256" key="5">
    <source>
        <dbReference type="ARBA" id="ARBA00022597"/>
    </source>
</evidence>
<dbReference type="InterPro" id="IPR020846">
    <property type="entry name" value="MFS_dom"/>
</dbReference>
<dbReference type="InterPro" id="IPR005828">
    <property type="entry name" value="MFS_sugar_transport-like"/>
</dbReference>
<feature type="transmembrane region" description="Helical" evidence="10">
    <location>
        <begin position="78"/>
        <end position="97"/>
    </location>
</feature>
<dbReference type="InterPro" id="IPR050814">
    <property type="entry name" value="Myo-inositol_Transporter"/>
</dbReference>
<dbReference type="InterPro" id="IPR047984">
    <property type="entry name" value="XylE-like"/>
</dbReference>
<comment type="subcellular location">
    <subcellularLocation>
        <location evidence="1">Cell membrane</location>
        <topology evidence="1">Multi-pass membrane protein</topology>
    </subcellularLocation>
</comment>
<protein>
    <submittedName>
        <fullName evidence="13">MFS transporter, SP family, arabinose:H+ symporter</fullName>
    </submittedName>
</protein>
<proteinExistence type="inferred from homology"/>